<dbReference type="InterPro" id="IPR000740">
    <property type="entry name" value="GrpE"/>
</dbReference>
<dbReference type="CDD" id="cd00446">
    <property type="entry name" value="GrpE"/>
    <property type="match status" value="1"/>
</dbReference>
<gene>
    <name evidence="6" type="ORF">HO173_004071</name>
</gene>
<dbReference type="GO" id="GO:0042803">
    <property type="term" value="F:protein homodimerization activity"/>
    <property type="evidence" value="ECO:0007669"/>
    <property type="project" value="InterPro"/>
</dbReference>
<comment type="caution">
    <text evidence="6">The sequence shown here is derived from an EMBL/GenBank/DDBJ whole genome shotgun (WGS) entry which is preliminary data.</text>
</comment>
<dbReference type="PROSITE" id="PS01071">
    <property type="entry name" value="GRPE"/>
    <property type="match status" value="1"/>
</dbReference>
<dbReference type="InterPro" id="IPR013805">
    <property type="entry name" value="GrpE_CC"/>
</dbReference>
<dbReference type="SUPFAM" id="SSF51064">
    <property type="entry name" value="Head domain of nucleotide exchange factor GrpE"/>
    <property type="match status" value="1"/>
</dbReference>
<keyword evidence="3 4" id="KW-0143">Chaperone</keyword>
<dbReference type="GeneID" id="59285736"/>
<organism evidence="6 7">
    <name type="scientific">Letharia columbiana</name>
    <dbReference type="NCBI Taxonomy" id="112416"/>
    <lineage>
        <taxon>Eukaryota</taxon>
        <taxon>Fungi</taxon>
        <taxon>Dikarya</taxon>
        <taxon>Ascomycota</taxon>
        <taxon>Pezizomycotina</taxon>
        <taxon>Lecanoromycetes</taxon>
        <taxon>OSLEUM clade</taxon>
        <taxon>Lecanoromycetidae</taxon>
        <taxon>Lecanorales</taxon>
        <taxon>Lecanorineae</taxon>
        <taxon>Parmeliaceae</taxon>
        <taxon>Letharia</taxon>
    </lineage>
</organism>
<evidence type="ECO:0000313" key="6">
    <source>
        <dbReference type="EMBL" id="KAF6237870.1"/>
    </source>
</evidence>
<dbReference type="Gene3D" id="2.30.22.10">
    <property type="entry name" value="Head domain of nucleotide exchange factor GrpE"/>
    <property type="match status" value="1"/>
</dbReference>
<dbReference type="OrthoDB" id="201635at2759"/>
<dbReference type="EMBL" id="JACCJC010000012">
    <property type="protein sequence ID" value="KAF6237870.1"/>
    <property type="molecule type" value="Genomic_DNA"/>
</dbReference>
<comment type="similarity">
    <text evidence="2 5">Belongs to the GrpE family.</text>
</comment>
<comment type="function">
    <text evidence="4">Essential component of the PAM complex, a complex required for the translocation of transit peptide-containing proteins from the inner membrane into the mitochondrial matrix in an ATP-dependent manner.</text>
</comment>
<dbReference type="PANTHER" id="PTHR21237">
    <property type="entry name" value="GRPE PROTEIN"/>
    <property type="match status" value="1"/>
</dbReference>
<dbReference type="Gene3D" id="3.90.20.20">
    <property type="match status" value="1"/>
</dbReference>
<keyword evidence="4" id="KW-0496">Mitochondrion</keyword>
<dbReference type="GO" id="GO:0001405">
    <property type="term" value="C:PAM complex, Tim23 associated import motor"/>
    <property type="evidence" value="ECO:0007669"/>
    <property type="project" value="TreeGrafter"/>
</dbReference>
<reference evidence="6 7" key="1">
    <citation type="journal article" date="2020" name="Genomics">
        <title>Complete, high-quality genomes from long-read metagenomic sequencing of two wolf lichen thalli reveals enigmatic genome architecture.</title>
        <authorList>
            <person name="McKenzie S.K."/>
            <person name="Walston R.F."/>
            <person name="Allen J.L."/>
        </authorList>
    </citation>
    <scope>NUCLEOTIDE SEQUENCE [LARGE SCALE GENOMIC DNA]</scope>
    <source>
        <strain evidence="6">WasteWater2</strain>
    </source>
</reference>
<dbReference type="GO" id="GO:0051087">
    <property type="term" value="F:protein-folding chaperone binding"/>
    <property type="evidence" value="ECO:0007669"/>
    <property type="project" value="InterPro"/>
</dbReference>
<protein>
    <recommendedName>
        <fullName evidence="4">GrpE protein homolog</fullName>
    </recommendedName>
</protein>
<proteinExistence type="inferred from homology"/>
<dbReference type="HAMAP" id="MF_01151">
    <property type="entry name" value="GrpE"/>
    <property type="match status" value="1"/>
</dbReference>
<dbReference type="FunFam" id="2.30.22.10:FF:000002">
    <property type="entry name" value="GrpE protein homolog"/>
    <property type="match status" value="1"/>
</dbReference>
<dbReference type="PANTHER" id="PTHR21237:SF23">
    <property type="entry name" value="GRPE PROTEIN HOMOLOG, MITOCHONDRIAL"/>
    <property type="match status" value="1"/>
</dbReference>
<dbReference type="AlphaFoldDB" id="A0A8H6FZT4"/>
<dbReference type="PRINTS" id="PR00773">
    <property type="entry name" value="GRPEPROTEIN"/>
</dbReference>
<dbReference type="Pfam" id="PF01025">
    <property type="entry name" value="GrpE"/>
    <property type="match status" value="1"/>
</dbReference>
<dbReference type="SUPFAM" id="SSF58014">
    <property type="entry name" value="Coiled-coil domain of nucleotide exchange factor GrpE"/>
    <property type="match status" value="1"/>
</dbReference>
<accession>A0A8H6FZT4</accession>
<sequence>MIQRSLLRQSRAFCAKSRYTPTASPIRSQISPSRIHPLQERIVARYYSSTDTPKDGASSDATAAAEVSHSEIKDNDPVKKELESKSKEIIDLKDKYLRSVADFRNLQERTKRDVQSARDFAISRFAQDLVESVDNLDRALGTVPSEKLGQAESNKELVHLHDGLRMTETILMQTLKKHGLERFDPSEIGEQFDPNLHEATFQTPVEGKDNGSVFMTQQKGFMLNGRVIRAAKVGVVKNG</sequence>
<name>A0A8H6FZT4_9LECA</name>
<keyword evidence="7" id="KW-1185">Reference proteome</keyword>
<comment type="subcellular location">
    <subcellularLocation>
        <location evidence="1 4">Mitochondrion matrix</location>
    </subcellularLocation>
</comment>
<evidence type="ECO:0000256" key="2">
    <source>
        <dbReference type="ARBA" id="ARBA00009054"/>
    </source>
</evidence>
<dbReference type="GO" id="GO:0051082">
    <property type="term" value="F:unfolded protein binding"/>
    <property type="evidence" value="ECO:0007669"/>
    <property type="project" value="TreeGrafter"/>
</dbReference>
<dbReference type="InterPro" id="IPR009012">
    <property type="entry name" value="GrpE_head"/>
</dbReference>
<dbReference type="GO" id="GO:0030150">
    <property type="term" value="P:protein import into mitochondrial matrix"/>
    <property type="evidence" value="ECO:0007669"/>
    <property type="project" value="TreeGrafter"/>
</dbReference>
<dbReference type="GO" id="GO:0006457">
    <property type="term" value="P:protein folding"/>
    <property type="evidence" value="ECO:0007669"/>
    <property type="project" value="InterPro"/>
</dbReference>
<evidence type="ECO:0000256" key="1">
    <source>
        <dbReference type="ARBA" id="ARBA00004305"/>
    </source>
</evidence>
<evidence type="ECO:0000256" key="5">
    <source>
        <dbReference type="RuleBase" id="RU004478"/>
    </source>
</evidence>
<dbReference type="GO" id="GO:0000774">
    <property type="term" value="F:adenyl-nucleotide exchange factor activity"/>
    <property type="evidence" value="ECO:0007669"/>
    <property type="project" value="InterPro"/>
</dbReference>
<evidence type="ECO:0000256" key="4">
    <source>
        <dbReference type="RuleBase" id="RU000640"/>
    </source>
</evidence>
<dbReference type="Proteomes" id="UP000578531">
    <property type="component" value="Unassembled WGS sequence"/>
</dbReference>
<dbReference type="RefSeq" id="XP_037167188.1">
    <property type="nucleotide sequence ID" value="XM_037305995.1"/>
</dbReference>
<evidence type="ECO:0000256" key="3">
    <source>
        <dbReference type="ARBA" id="ARBA00023186"/>
    </source>
</evidence>
<evidence type="ECO:0000313" key="7">
    <source>
        <dbReference type="Proteomes" id="UP000578531"/>
    </source>
</evidence>